<dbReference type="SMART" id="SM00028">
    <property type="entry name" value="TPR"/>
    <property type="match status" value="3"/>
</dbReference>
<gene>
    <name evidence="10" type="ORF">GCM10023184_10200</name>
</gene>
<dbReference type="PANTHER" id="PTHR43047">
    <property type="entry name" value="TWO-COMPONENT HISTIDINE PROTEIN KINASE"/>
    <property type="match status" value="1"/>
</dbReference>
<feature type="domain" description="Histidine kinase" evidence="9">
    <location>
        <begin position="465"/>
        <end position="678"/>
    </location>
</feature>
<keyword evidence="4" id="KW-0808">Transferase</keyword>
<keyword evidence="5" id="KW-0418">Kinase</keyword>
<dbReference type="InterPro" id="IPR019734">
    <property type="entry name" value="TPR_rpt"/>
</dbReference>
<dbReference type="Gene3D" id="1.10.287.130">
    <property type="match status" value="1"/>
</dbReference>
<reference evidence="11" key="1">
    <citation type="journal article" date="2019" name="Int. J. Syst. Evol. Microbiol.">
        <title>The Global Catalogue of Microorganisms (GCM) 10K type strain sequencing project: providing services to taxonomists for standard genome sequencing and annotation.</title>
        <authorList>
            <consortium name="The Broad Institute Genomics Platform"/>
            <consortium name="The Broad Institute Genome Sequencing Center for Infectious Disease"/>
            <person name="Wu L."/>
            <person name="Ma J."/>
        </authorList>
    </citation>
    <scope>NUCLEOTIDE SEQUENCE [LARGE SCALE GENOMIC DNA]</scope>
    <source>
        <strain evidence="11">JCM 17919</strain>
    </source>
</reference>
<dbReference type="InterPro" id="IPR036890">
    <property type="entry name" value="HATPase_C_sf"/>
</dbReference>
<comment type="catalytic activity">
    <reaction evidence="1">
        <text>ATP + protein L-histidine = ADP + protein N-phospho-L-histidine.</text>
        <dbReference type="EC" id="2.7.13.3"/>
    </reaction>
</comment>
<dbReference type="InterPro" id="IPR011990">
    <property type="entry name" value="TPR-like_helical_dom_sf"/>
</dbReference>
<evidence type="ECO:0000256" key="5">
    <source>
        <dbReference type="ARBA" id="ARBA00022777"/>
    </source>
</evidence>
<dbReference type="PANTHER" id="PTHR43047:SF72">
    <property type="entry name" value="OSMOSENSING HISTIDINE PROTEIN KINASE SLN1"/>
    <property type="match status" value="1"/>
</dbReference>
<dbReference type="Gene3D" id="3.30.565.10">
    <property type="entry name" value="Histidine kinase-like ATPase, C-terminal domain"/>
    <property type="match status" value="1"/>
</dbReference>
<dbReference type="RefSeq" id="WP_345253909.1">
    <property type="nucleotide sequence ID" value="NZ_BAABGY010000004.1"/>
</dbReference>
<protein>
    <recommendedName>
        <fullName evidence="2">histidine kinase</fullName>
        <ecNumber evidence="2">2.7.13.3</ecNumber>
    </recommendedName>
</protein>
<feature type="coiled-coil region" evidence="7">
    <location>
        <begin position="428"/>
        <end position="465"/>
    </location>
</feature>
<evidence type="ECO:0000313" key="11">
    <source>
        <dbReference type="Proteomes" id="UP001501725"/>
    </source>
</evidence>
<keyword evidence="3" id="KW-0597">Phosphoprotein</keyword>
<dbReference type="CDD" id="cd00082">
    <property type="entry name" value="HisKA"/>
    <property type="match status" value="1"/>
</dbReference>
<evidence type="ECO:0000256" key="3">
    <source>
        <dbReference type="ARBA" id="ARBA00022553"/>
    </source>
</evidence>
<dbReference type="SUPFAM" id="SSF48452">
    <property type="entry name" value="TPR-like"/>
    <property type="match status" value="1"/>
</dbReference>
<keyword evidence="6" id="KW-0802">TPR repeat</keyword>
<evidence type="ECO:0000259" key="9">
    <source>
        <dbReference type="PROSITE" id="PS50109"/>
    </source>
</evidence>
<dbReference type="PROSITE" id="PS50109">
    <property type="entry name" value="HIS_KIN"/>
    <property type="match status" value="1"/>
</dbReference>
<name>A0ABP8GFD5_9BACT</name>
<dbReference type="Gene3D" id="1.25.40.10">
    <property type="entry name" value="Tetratricopeptide repeat domain"/>
    <property type="match status" value="1"/>
</dbReference>
<dbReference type="Proteomes" id="UP001501725">
    <property type="component" value="Unassembled WGS sequence"/>
</dbReference>
<dbReference type="SUPFAM" id="SSF47384">
    <property type="entry name" value="Homodimeric domain of signal transducing histidine kinase"/>
    <property type="match status" value="1"/>
</dbReference>
<evidence type="ECO:0000256" key="1">
    <source>
        <dbReference type="ARBA" id="ARBA00000085"/>
    </source>
</evidence>
<dbReference type="InterPro" id="IPR004358">
    <property type="entry name" value="Sig_transdc_His_kin-like_C"/>
</dbReference>
<dbReference type="PRINTS" id="PR00344">
    <property type="entry name" value="BCTRLSENSOR"/>
</dbReference>
<proteinExistence type="predicted"/>
<evidence type="ECO:0000256" key="6">
    <source>
        <dbReference type="PROSITE-ProRule" id="PRU00339"/>
    </source>
</evidence>
<keyword evidence="8" id="KW-1133">Transmembrane helix</keyword>
<dbReference type="PROSITE" id="PS50005">
    <property type="entry name" value="TPR"/>
    <property type="match status" value="1"/>
</dbReference>
<dbReference type="SUPFAM" id="SSF55874">
    <property type="entry name" value="ATPase domain of HSP90 chaperone/DNA topoisomerase II/histidine kinase"/>
    <property type="match status" value="1"/>
</dbReference>
<comment type="caution">
    <text evidence="10">The sequence shown here is derived from an EMBL/GenBank/DDBJ whole genome shotgun (WGS) entry which is preliminary data.</text>
</comment>
<keyword evidence="7" id="KW-0175">Coiled coil</keyword>
<feature type="transmembrane region" description="Helical" evidence="8">
    <location>
        <begin position="405"/>
        <end position="425"/>
    </location>
</feature>
<dbReference type="InterPro" id="IPR036097">
    <property type="entry name" value="HisK_dim/P_sf"/>
</dbReference>
<keyword evidence="8" id="KW-0812">Transmembrane</keyword>
<evidence type="ECO:0000256" key="2">
    <source>
        <dbReference type="ARBA" id="ARBA00012438"/>
    </source>
</evidence>
<accession>A0ABP8GFD5</accession>
<sequence>MFRPASWTFLLLFLFLLAGCRQRECLPEKEEVVYWDSRVLRPTYQTIERTRSLDSGLRVYDSLLARDPGPRTPFIRAQRSAVFGYYYYFINPNTVATARHVDTFLSYFNTRELQACYPRAYMGNMLHGGELAFQMRLYDKANEYYFRARSTAYAYLEPCERSGFFYRLGMVLYRQKSYSLSARNFLEAYRSQDLCPNQSAAIGLQQQEIQSNIGLCYVHLKRPDSALFHFRNALDVANRFRDSLGPVGMDMIHGVVYGNMAKVYVGRGQLDSAEHLFRKSLALNNRKGYEVRDAQLVALQLAEVYDRQQRYAAMRPLLDSVRIALDTIRDIEGEEAWLRLQYIYYRDTKQPLLELPTFKRYVALRDSLATHQKELEQADITRQLRDKDQDLQIRLLRKNNQLAQIYLWVSVLLALMAVVIILLIWNNYRRSKRNIAALRALNERVSQQKEELEAANREKDRILHVVAHDLRNPIGVTTYLADQMLLEEQTSENEGPLRMIKEASGMALALTNELLGLQSDAAPIERRRTELNALVRAAVTLMHPKALEKGQTIRMFAPEEPLYLLGWPDRLQRVVVNLLSNALKFSPAGSSVEIQVTRVDTAAWIAVRDEGIGIPEELRGVLFAPFSAARRTGTGGERSVGLGLSICREIVEAHGGSIIVESGTGVGTTFVVRLPLNTG</sequence>
<dbReference type="EC" id="2.7.13.3" evidence="2"/>
<evidence type="ECO:0000256" key="7">
    <source>
        <dbReference type="SAM" id="Coils"/>
    </source>
</evidence>
<feature type="repeat" description="TPR" evidence="6">
    <location>
        <begin position="254"/>
        <end position="287"/>
    </location>
</feature>
<dbReference type="PROSITE" id="PS51257">
    <property type="entry name" value="PROKAR_LIPOPROTEIN"/>
    <property type="match status" value="1"/>
</dbReference>
<dbReference type="InterPro" id="IPR005467">
    <property type="entry name" value="His_kinase_dom"/>
</dbReference>
<dbReference type="SMART" id="SM00387">
    <property type="entry name" value="HATPase_c"/>
    <property type="match status" value="1"/>
</dbReference>
<evidence type="ECO:0000313" key="10">
    <source>
        <dbReference type="EMBL" id="GAA4323400.1"/>
    </source>
</evidence>
<dbReference type="InterPro" id="IPR003594">
    <property type="entry name" value="HATPase_dom"/>
</dbReference>
<dbReference type="InterPro" id="IPR003661">
    <property type="entry name" value="HisK_dim/P_dom"/>
</dbReference>
<dbReference type="EMBL" id="BAABGY010000004">
    <property type="protein sequence ID" value="GAA4323400.1"/>
    <property type="molecule type" value="Genomic_DNA"/>
</dbReference>
<dbReference type="Pfam" id="PF02518">
    <property type="entry name" value="HATPase_c"/>
    <property type="match status" value="1"/>
</dbReference>
<evidence type="ECO:0000256" key="8">
    <source>
        <dbReference type="SAM" id="Phobius"/>
    </source>
</evidence>
<keyword evidence="8" id="KW-0472">Membrane</keyword>
<organism evidence="10 11">
    <name type="scientific">Flaviaesturariibacter amylovorans</name>
    <dbReference type="NCBI Taxonomy" id="1084520"/>
    <lineage>
        <taxon>Bacteria</taxon>
        <taxon>Pseudomonadati</taxon>
        <taxon>Bacteroidota</taxon>
        <taxon>Chitinophagia</taxon>
        <taxon>Chitinophagales</taxon>
        <taxon>Chitinophagaceae</taxon>
        <taxon>Flaviaestuariibacter</taxon>
    </lineage>
</organism>
<keyword evidence="11" id="KW-1185">Reference proteome</keyword>
<dbReference type="CDD" id="cd00075">
    <property type="entry name" value="HATPase"/>
    <property type="match status" value="1"/>
</dbReference>
<evidence type="ECO:0000256" key="4">
    <source>
        <dbReference type="ARBA" id="ARBA00022679"/>
    </source>
</evidence>